<reference evidence="16" key="1">
    <citation type="submission" date="2012-06" db="EMBL/GenBank/DDBJ databases">
        <title>Complete sequence of chromosome of Desulfomonile tiedjei DSM 6799.</title>
        <authorList>
            <person name="Lucas S."/>
            <person name="Copeland A."/>
            <person name="Lapidus A."/>
            <person name="Glavina del Rio T."/>
            <person name="Dalin E."/>
            <person name="Tice H."/>
            <person name="Bruce D."/>
            <person name="Goodwin L."/>
            <person name="Pitluck S."/>
            <person name="Peters L."/>
            <person name="Ovchinnikova G."/>
            <person name="Zeytun A."/>
            <person name="Lu M."/>
            <person name="Kyrpides N."/>
            <person name="Mavromatis K."/>
            <person name="Ivanova N."/>
            <person name="Brettin T."/>
            <person name="Detter J.C."/>
            <person name="Han C."/>
            <person name="Larimer F."/>
            <person name="Land M."/>
            <person name="Hauser L."/>
            <person name="Markowitz V."/>
            <person name="Cheng J.-F."/>
            <person name="Hugenholtz P."/>
            <person name="Woyke T."/>
            <person name="Wu D."/>
            <person name="Spring S."/>
            <person name="Schroeder M."/>
            <person name="Brambilla E."/>
            <person name="Klenk H.-P."/>
            <person name="Eisen J.A."/>
        </authorList>
    </citation>
    <scope>NUCLEOTIDE SEQUENCE [LARGE SCALE GENOMIC DNA]</scope>
    <source>
        <strain evidence="16">ATCC 49306 / DSM 6799 / DCB-1</strain>
    </source>
</reference>
<organism evidence="15 16">
    <name type="scientific">Desulfomonile tiedjei (strain ATCC 49306 / DSM 6799 / DCB-1)</name>
    <dbReference type="NCBI Taxonomy" id="706587"/>
    <lineage>
        <taxon>Bacteria</taxon>
        <taxon>Pseudomonadati</taxon>
        <taxon>Thermodesulfobacteriota</taxon>
        <taxon>Desulfomonilia</taxon>
        <taxon>Desulfomonilales</taxon>
        <taxon>Desulfomonilaceae</taxon>
        <taxon>Desulfomonile</taxon>
    </lineage>
</organism>
<evidence type="ECO:0000256" key="4">
    <source>
        <dbReference type="ARBA" id="ARBA00022723"/>
    </source>
</evidence>
<dbReference type="GO" id="GO:0003677">
    <property type="term" value="F:DNA binding"/>
    <property type="evidence" value="ECO:0007669"/>
    <property type="project" value="UniProtKB-KW"/>
</dbReference>
<dbReference type="KEGG" id="dti:Desti_1427"/>
<dbReference type="Gene3D" id="3.30.420.10">
    <property type="entry name" value="Ribonuclease H-like superfamily/Ribonuclease H"/>
    <property type="match status" value="1"/>
</dbReference>
<dbReference type="Pfam" id="PF02075">
    <property type="entry name" value="RuvC"/>
    <property type="match status" value="1"/>
</dbReference>
<dbReference type="GO" id="GO:0006310">
    <property type="term" value="P:DNA recombination"/>
    <property type="evidence" value="ECO:0007669"/>
    <property type="project" value="UniProtKB-UniRule"/>
</dbReference>
<dbReference type="GO" id="GO:0048476">
    <property type="term" value="C:Holliday junction resolvase complex"/>
    <property type="evidence" value="ECO:0007669"/>
    <property type="project" value="UniProtKB-UniRule"/>
</dbReference>
<feature type="binding site" evidence="13">
    <location>
        <position position="138"/>
    </location>
    <ligand>
        <name>Mg(2+)</name>
        <dbReference type="ChEBI" id="CHEBI:18420"/>
        <label>1</label>
    </ligand>
</feature>
<dbReference type="InterPro" id="IPR036397">
    <property type="entry name" value="RNaseH_sf"/>
</dbReference>
<dbReference type="FunFam" id="3.30.420.10:FF:000002">
    <property type="entry name" value="Crossover junction endodeoxyribonuclease RuvC"/>
    <property type="match status" value="1"/>
</dbReference>
<feature type="active site" evidence="13">
    <location>
        <position position="138"/>
    </location>
</feature>
<dbReference type="STRING" id="706587.Desti_1427"/>
<proteinExistence type="inferred from homology"/>
<keyword evidence="10 13" id="KW-0233">DNA recombination</keyword>
<evidence type="ECO:0000256" key="8">
    <source>
        <dbReference type="ARBA" id="ARBA00022842"/>
    </source>
</evidence>
<evidence type="ECO:0000256" key="2">
    <source>
        <dbReference type="ARBA" id="ARBA00022490"/>
    </source>
</evidence>
<comment type="function">
    <text evidence="13">The RuvA-RuvB-RuvC complex processes Holliday junction (HJ) DNA during genetic recombination and DNA repair. Endonuclease that resolves HJ intermediates. Cleaves cruciform DNA by making single-stranded nicks across the HJ at symmetrical positions within the homologous arms, yielding a 5'-phosphate and a 3'-hydroxyl group; requires a central core of homology in the junction. The consensus cleavage sequence is 5'-(A/T)TT(C/G)-3'. Cleavage occurs on the 3'-side of the TT dinucleotide at the point of strand exchange. HJ branch migration catalyzed by RuvA-RuvB allows RuvC to scan DNA until it finds its consensus sequence, where it cleaves and resolves the cruciform DNA.</text>
</comment>
<feature type="active site" evidence="13">
    <location>
        <position position="7"/>
    </location>
</feature>
<comment type="cofactor">
    <cofactor evidence="13">
        <name>Mg(2+)</name>
        <dbReference type="ChEBI" id="CHEBI:18420"/>
    </cofactor>
    <text evidence="13">Binds 2 Mg(2+) ion per subunit.</text>
</comment>
<dbReference type="GO" id="GO:0008821">
    <property type="term" value="F:crossover junction DNA endonuclease activity"/>
    <property type="evidence" value="ECO:0007669"/>
    <property type="project" value="UniProtKB-UniRule"/>
</dbReference>
<keyword evidence="11 13" id="KW-0234">DNA repair</keyword>
<dbReference type="GO" id="GO:0006281">
    <property type="term" value="P:DNA repair"/>
    <property type="evidence" value="ECO:0007669"/>
    <property type="project" value="UniProtKB-UniRule"/>
</dbReference>
<dbReference type="PROSITE" id="PS01321">
    <property type="entry name" value="RUVC"/>
    <property type="match status" value="1"/>
</dbReference>
<dbReference type="InterPro" id="IPR020563">
    <property type="entry name" value="X-over_junc_endoDNase_Mg_BS"/>
</dbReference>
<feature type="binding site" evidence="13">
    <location>
        <position position="66"/>
    </location>
    <ligand>
        <name>Mg(2+)</name>
        <dbReference type="ChEBI" id="CHEBI:18420"/>
        <label>2</label>
    </ligand>
</feature>
<dbReference type="CDD" id="cd16962">
    <property type="entry name" value="RuvC"/>
    <property type="match status" value="1"/>
</dbReference>
<dbReference type="RefSeq" id="WP_014809289.1">
    <property type="nucleotide sequence ID" value="NC_018025.1"/>
</dbReference>
<dbReference type="PRINTS" id="PR00696">
    <property type="entry name" value="RSOLVASERUVC"/>
</dbReference>
<dbReference type="HAMAP" id="MF_00034">
    <property type="entry name" value="RuvC"/>
    <property type="match status" value="1"/>
</dbReference>
<keyword evidence="5 13" id="KW-0255">Endonuclease</keyword>
<comment type="subunit">
    <text evidence="13">Homodimer which binds Holliday junction (HJ) DNA. The HJ becomes 2-fold symmetrical on binding to RuvC with unstacked arms; it has a different conformation from HJ DNA in complex with RuvA. In the full resolvosome a probable DNA-RuvA(4)-RuvB(12)-RuvC(2) complex forms which resolves the HJ.</text>
</comment>
<keyword evidence="4 13" id="KW-0479">Metal-binding</keyword>
<evidence type="ECO:0000256" key="6">
    <source>
        <dbReference type="ARBA" id="ARBA00022763"/>
    </source>
</evidence>
<dbReference type="Proteomes" id="UP000006055">
    <property type="component" value="Chromosome"/>
</dbReference>
<feature type="active site" evidence="13">
    <location>
        <position position="66"/>
    </location>
</feature>
<gene>
    <name evidence="13" type="primary">ruvC</name>
    <name evidence="15" type="ordered locus">Desti_1427</name>
</gene>
<evidence type="ECO:0000256" key="7">
    <source>
        <dbReference type="ARBA" id="ARBA00022801"/>
    </source>
</evidence>
<keyword evidence="8 13" id="KW-0460">Magnesium</keyword>
<dbReference type="EMBL" id="CP003360">
    <property type="protein sequence ID" value="AFM24139.1"/>
    <property type="molecule type" value="Genomic_DNA"/>
</dbReference>
<evidence type="ECO:0000256" key="3">
    <source>
        <dbReference type="ARBA" id="ARBA00022722"/>
    </source>
</evidence>
<evidence type="ECO:0000313" key="16">
    <source>
        <dbReference type="Proteomes" id="UP000006055"/>
    </source>
</evidence>
<evidence type="ECO:0000256" key="10">
    <source>
        <dbReference type="ARBA" id="ARBA00023172"/>
    </source>
</evidence>
<dbReference type="GO" id="GO:0000287">
    <property type="term" value="F:magnesium ion binding"/>
    <property type="evidence" value="ECO:0007669"/>
    <property type="project" value="UniProtKB-UniRule"/>
</dbReference>
<comment type="similarity">
    <text evidence="1 13">Belongs to the RuvC family.</text>
</comment>
<dbReference type="OrthoDB" id="9805499at2"/>
<dbReference type="InterPro" id="IPR012337">
    <property type="entry name" value="RNaseH-like_sf"/>
</dbReference>
<protein>
    <recommendedName>
        <fullName evidence="13 14">Crossover junction endodeoxyribonuclease RuvC</fullName>
        <ecNumber evidence="13 14">3.1.21.10</ecNumber>
    </recommendedName>
    <alternativeName>
        <fullName evidence="13">Holliday junction nuclease RuvC</fullName>
    </alternativeName>
    <alternativeName>
        <fullName evidence="13">Holliday junction resolvase RuvC</fullName>
    </alternativeName>
</protein>
<dbReference type="PANTHER" id="PTHR30194:SF3">
    <property type="entry name" value="CROSSOVER JUNCTION ENDODEOXYRIBONUCLEASE RUVC"/>
    <property type="match status" value="1"/>
</dbReference>
<keyword evidence="6 13" id="KW-0227">DNA damage</keyword>
<keyword evidence="7 13" id="KW-0378">Hydrolase</keyword>
<keyword evidence="16" id="KW-1185">Reference proteome</keyword>
<dbReference type="AlphaFoldDB" id="I4C3J8"/>
<evidence type="ECO:0000256" key="9">
    <source>
        <dbReference type="ARBA" id="ARBA00023125"/>
    </source>
</evidence>
<dbReference type="EC" id="3.1.21.10" evidence="13 14"/>
<dbReference type="InterPro" id="IPR002176">
    <property type="entry name" value="X-over_junc_endoDNase_RuvC"/>
</dbReference>
<evidence type="ECO:0000256" key="14">
    <source>
        <dbReference type="NCBIfam" id="TIGR00228"/>
    </source>
</evidence>
<evidence type="ECO:0000256" key="11">
    <source>
        <dbReference type="ARBA" id="ARBA00023204"/>
    </source>
</evidence>
<evidence type="ECO:0000256" key="13">
    <source>
        <dbReference type="HAMAP-Rule" id="MF_00034"/>
    </source>
</evidence>
<feature type="binding site" evidence="13">
    <location>
        <position position="7"/>
    </location>
    <ligand>
        <name>Mg(2+)</name>
        <dbReference type="ChEBI" id="CHEBI:18420"/>
        <label>1</label>
    </ligand>
</feature>
<evidence type="ECO:0000256" key="1">
    <source>
        <dbReference type="ARBA" id="ARBA00009518"/>
    </source>
</evidence>
<dbReference type="HOGENOM" id="CLU_091257_2_1_7"/>
<keyword evidence="9 13" id="KW-0238">DNA-binding</keyword>
<dbReference type="GO" id="GO:0005737">
    <property type="term" value="C:cytoplasm"/>
    <property type="evidence" value="ECO:0007669"/>
    <property type="project" value="UniProtKB-SubCell"/>
</dbReference>
<comment type="subcellular location">
    <subcellularLocation>
        <location evidence="13">Cytoplasm</location>
    </subcellularLocation>
</comment>
<accession>I4C3J8</accession>
<comment type="catalytic activity">
    <reaction evidence="12 13">
        <text>Endonucleolytic cleavage at a junction such as a reciprocal single-stranded crossover between two homologous DNA duplexes (Holliday junction).</text>
        <dbReference type="EC" id="3.1.21.10"/>
    </reaction>
</comment>
<evidence type="ECO:0000256" key="12">
    <source>
        <dbReference type="ARBA" id="ARBA00029354"/>
    </source>
</evidence>
<keyword evidence="3 13" id="KW-0540">Nuclease</keyword>
<evidence type="ECO:0000313" key="15">
    <source>
        <dbReference type="EMBL" id="AFM24139.1"/>
    </source>
</evidence>
<sequence>MLIIGVDPGSNVTGYGLVEKDGVRSKHVCSGVIRTSSSKQSKRLLEIHAGLDEIIREYNPSVMVVESLFHANNSQSLIKLSQARGVILLLGESYNMTIFEYSPMEIKKGLTGYGRAEKDQMVFMVKKILGLPTLKSPDQADALAMALYHSHMSLPQRAVG</sequence>
<dbReference type="NCBIfam" id="TIGR00228">
    <property type="entry name" value="ruvC"/>
    <property type="match status" value="1"/>
</dbReference>
<dbReference type="eggNOG" id="COG0817">
    <property type="taxonomic scope" value="Bacteria"/>
</dbReference>
<dbReference type="PANTHER" id="PTHR30194">
    <property type="entry name" value="CROSSOVER JUNCTION ENDODEOXYRIBONUCLEASE RUVC"/>
    <property type="match status" value="1"/>
</dbReference>
<keyword evidence="2 13" id="KW-0963">Cytoplasm</keyword>
<dbReference type="SUPFAM" id="SSF53098">
    <property type="entry name" value="Ribonuclease H-like"/>
    <property type="match status" value="1"/>
</dbReference>
<name>I4C3J8_DESTA</name>
<evidence type="ECO:0000256" key="5">
    <source>
        <dbReference type="ARBA" id="ARBA00022759"/>
    </source>
</evidence>